<evidence type="ECO:0000256" key="1">
    <source>
        <dbReference type="ARBA" id="ARBA00004442"/>
    </source>
</evidence>
<evidence type="ECO:0000256" key="3">
    <source>
        <dbReference type="ARBA" id="ARBA00022729"/>
    </source>
</evidence>
<dbReference type="Gene3D" id="1.25.40.390">
    <property type="match status" value="1"/>
</dbReference>
<evidence type="ECO:0000256" key="6">
    <source>
        <dbReference type="SAM" id="SignalP"/>
    </source>
</evidence>
<feature type="chain" id="PRO_5046477928" evidence="6">
    <location>
        <begin position="21"/>
        <end position="579"/>
    </location>
</feature>
<dbReference type="EMBL" id="JBHSGN010000012">
    <property type="protein sequence ID" value="MFC4672534.1"/>
    <property type="molecule type" value="Genomic_DNA"/>
</dbReference>
<dbReference type="SUPFAM" id="SSF48452">
    <property type="entry name" value="TPR-like"/>
    <property type="match status" value="1"/>
</dbReference>
<evidence type="ECO:0000259" key="8">
    <source>
        <dbReference type="Pfam" id="PF14322"/>
    </source>
</evidence>
<gene>
    <name evidence="9" type="ORF">ACFO6W_02390</name>
</gene>
<proteinExistence type="inferred from homology"/>
<feature type="signal peptide" evidence="6">
    <location>
        <begin position="1"/>
        <end position="20"/>
    </location>
</feature>
<feature type="domain" description="RagB/SusD" evidence="7">
    <location>
        <begin position="292"/>
        <end position="579"/>
    </location>
</feature>
<comment type="caution">
    <text evidence="9">The sequence shown here is derived from an EMBL/GenBank/DDBJ whole genome shotgun (WGS) entry which is preliminary data.</text>
</comment>
<dbReference type="InterPro" id="IPR033985">
    <property type="entry name" value="SusD-like_N"/>
</dbReference>
<name>A0ABV9KR31_9BACT</name>
<organism evidence="9 10">
    <name type="scientific">Dysgonomonas termitidis</name>
    <dbReference type="NCBI Taxonomy" id="1516126"/>
    <lineage>
        <taxon>Bacteria</taxon>
        <taxon>Pseudomonadati</taxon>
        <taxon>Bacteroidota</taxon>
        <taxon>Bacteroidia</taxon>
        <taxon>Bacteroidales</taxon>
        <taxon>Dysgonomonadaceae</taxon>
        <taxon>Dysgonomonas</taxon>
    </lineage>
</organism>
<keyword evidence="5" id="KW-0998">Cell outer membrane</keyword>
<sequence>MKLKKLYIPILGISSLLFSACHDLDLQPLSQASSETWFTDGPQVEMALNTLYLHQFWPMFKCDWGETAIMSLDEASDDWMNRTTLVPLTNGTLNGDNSTFLKNTWSYSYKAVSRANTILENIERSKANVSAEHYERYIADARFVRACMYSRLISRFGNVVYYSQNMELEDAYHAGKTDKDEILKYIYQDFDYAAERLPVEYASSEVKRATKGAAYAMKARVALFFQDYETAKTATKKCIDLNYYSLYSDFGELFKSKTKNSKETVFGIPRDIAYNSAIPANGVKPYLSRNVTSPSATAQPSWDLFCSFLCTDGKTIDESPLYNPNEPFKNRDPRCSYTIVEFDSNYFGYNYTVHPDSAQCWNYNLAQFVPNKDSKAGDQYASYNGLMLRKGIDEDWGDDFFANNDKLIMRYADVLLMYAEAKIELGDIDQSVLDAMNMVRARAYKVAYTSNNYPKITETDKSKLRRILRIERRMEFAFEALRYDDIIRWKIAETVMNRPNYGLPTSVTDCKKLVTSQLWFFGGIPEIDENGCPDFSKMNNISKYRVLSKRVFDAQKNYLWPIPASEILINPALGNNPNY</sequence>
<evidence type="ECO:0000259" key="7">
    <source>
        <dbReference type="Pfam" id="PF07980"/>
    </source>
</evidence>
<evidence type="ECO:0000313" key="10">
    <source>
        <dbReference type="Proteomes" id="UP001596023"/>
    </source>
</evidence>
<comment type="subcellular location">
    <subcellularLocation>
        <location evidence="1">Cell outer membrane</location>
    </subcellularLocation>
</comment>
<dbReference type="RefSeq" id="WP_379993713.1">
    <property type="nucleotide sequence ID" value="NZ_JBHSGN010000012.1"/>
</dbReference>
<dbReference type="Proteomes" id="UP001596023">
    <property type="component" value="Unassembled WGS sequence"/>
</dbReference>
<accession>A0ABV9KR31</accession>
<dbReference type="PROSITE" id="PS51257">
    <property type="entry name" value="PROKAR_LIPOPROTEIN"/>
    <property type="match status" value="1"/>
</dbReference>
<evidence type="ECO:0000313" key="9">
    <source>
        <dbReference type="EMBL" id="MFC4672534.1"/>
    </source>
</evidence>
<comment type="similarity">
    <text evidence="2">Belongs to the SusD family.</text>
</comment>
<dbReference type="Pfam" id="PF14322">
    <property type="entry name" value="SusD-like_3"/>
    <property type="match status" value="1"/>
</dbReference>
<feature type="domain" description="SusD-like N-terminal" evidence="8">
    <location>
        <begin position="90"/>
        <end position="223"/>
    </location>
</feature>
<keyword evidence="10" id="KW-1185">Reference proteome</keyword>
<protein>
    <submittedName>
        <fullName evidence="9">RagB/SusD family nutrient uptake outer membrane protein</fullName>
    </submittedName>
</protein>
<keyword evidence="3 6" id="KW-0732">Signal</keyword>
<evidence type="ECO:0000256" key="2">
    <source>
        <dbReference type="ARBA" id="ARBA00006275"/>
    </source>
</evidence>
<dbReference type="Pfam" id="PF07980">
    <property type="entry name" value="SusD_RagB"/>
    <property type="match status" value="1"/>
</dbReference>
<keyword evidence="4" id="KW-0472">Membrane</keyword>
<dbReference type="InterPro" id="IPR012944">
    <property type="entry name" value="SusD_RagB_dom"/>
</dbReference>
<dbReference type="InterPro" id="IPR011990">
    <property type="entry name" value="TPR-like_helical_dom_sf"/>
</dbReference>
<reference evidence="10" key="1">
    <citation type="journal article" date="2019" name="Int. J. Syst. Evol. Microbiol.">
        <title>The Global Catalogue of Microorganisms (GCM) 10K type strain sequencing project: providing services to taxonomists for standard genome sequencing and annotation.</title>
        <authorList>
            <consortium name="The Broad Institute Genomics Platform"/>
            <consortium name="The Broad Institute Genome Sequencing Center for Infectious Disease"/>
            <person name="Wu L."/>
            <person name="Ma J."/>
        </authorList>
    </citation>
    <scope>NUCLEOTIDE SEQUENCE [LARGE SCALE GENOMIC DNA]</scope>
    <source>
        <strain evidence="10">CCUG 66188</strain>
    </source>
</reference>
<evidence type="ECO:0000256" key="5">
    <source>
        <dbReference type="ARBA" id="ARBA00023237"/>
    </source>
</evidence>
<evidence type="ECO:0000256" key="4">
    <source>
        <dbReference type="ARBA" id="ARBA00023136"/>
    </source>
</evidence>